<dbReference type="AlphaFoldDB" id="A0A172U2U8"/>
<dbReference type="InterPro" id="IPR002782">
    <property type="entry name" value="Mut7-C_RNAse_dom"/>
</dbReference>
<evidence type="ECO:0000313" key="4">
    <source>
        <dbReference type="Proteomes" id="UP000077177"/>
    </source>
</evidence>
<name>A0A172U2U8_9BACT</name>
<dbReference type="Pfam" id="PF14451">
    <property type="entry name" value="Ub-Mut7C"/>
    <property type="match status" value="1"/>
</dbReference>
<dbReference type="EMBL" id="CP011390">
    <property type="protein sequence ID" value="ANE53307.1"/>
    <property type="molecule type" value="Genomic_DNA"/>
</dbReference>
<organism evidence="3 4">
    <name type="scientific">Flavisolibacter tropicus</name>
    <dbReference type="NCBI Taxonomy" id="1492898"/>
    <lineage>
        <taxon>Bacteria</taxon>
        <taxon>Pseudomonadati</taxon>
        <taxon>Bacteroidota</taxon>
        <taxon>Chitinophagia</taxon>
        <taxon>Chitinophagales</taxon>
        <taxon>Chitinophagaceae</taxon>
        <taxon>Flavisolibacter</taxon>
    </lineage>
</organism>
<dbReference type="PANTHER" id="PTHR39081:SF1">
    <property type="entry name" value="MUT7-C RNASE DOMAIN-CONTAINING PROTEIN"/>
    <property type="match status" value="1"/>
</dbReference>
<evidence type="ECO:0000259" key="2">
    <source>
        <dbReference type="Pfam" id="PF14451"/>
    </source>
</evidence>
<evidence type="ECO:0000259" key="1">
    <source>
        <dbReference type="Pfam" id="PF01927"/>
    </source>
</evidence>
<feature type="domain" description="Mut7-C RNAse" evidence="1">
    <location>
        <begin position="95"/>
        <end position="237"/>
    </location>
</feature>
<dbReference type="Pfam" id="PF01927">
    <property type="entry name" value="Mut7-C"/>
    <property type="match status" value="1"/>
</dbReference>
<accession>A0A172U2U8</accession>
<reference evidence="3 4" key="2">
    <citation type="journal article" date="2016" name="Int. J. Syst. Evol. Microbiol.">
        <title>Flavisolibacter tropicus sp. nov., isolated from tropical soil.</title>
        <authorList>
            <person name="Lee J.J."/>
            <person name="Kang M.S."/>
            <person name="Kim G.S."/>
            <person name="Lee C.S."/>
            <person name="Lim S."/>
            <person name="Lee J."/>
            <person name="Roh S.H."/>
            <person name="Kang H."/>
            <person name="Ha J.M."/>
            <person name="Bae S."/>
            <person name="Jung H.Y."/>
            <person name="Kim M.K."/>
        </authorList>
    </citation>
    <scope>NUCLEOTIDE SEQUENCE [LARGE SCALE GENOMIC DNA]</scope>
    <source>
        <strain evidence="3 4">LCS9</strain>
    </source>
</reference>
<dbReference type="PANTHER" id="PTHR39081">
    <property type="entry name" value="MUT7-C DOMAIN-CONTAINING PROTEIN"/>
    <property type="match status" value="1"/>
</dbReference>
<evidence type="ECO:0000313" key="3">
    <source>
        <dbReference type="EMBL" id="ANE53307.1"/>
    </source>
</evidence>
<sequence>MVEKIPFYFHGNLFDFLPKRIQMPYPYPLFTTTTVKDAIEAIGVPHVEVGAIKVKEEAVSFSYLLQPPDTVEVFPYQPSQKLNDILRPALNEPYRFILDVHLGSLARLLRLSGFDTYYQTEAEDATIAQIAATEKRIVLTRDIGLLKHKIIDWGYWIRSQHKEEQFREVACRYELWSSFSPFTYCLACNGKIVQAPKESVLDLLPSNAAFYFQSFYQCQNCKKVYWKGSHYDHMLQTLERLHSQSPGC</sequence>
<reference evidence="4" key="1">
    <citation type="submission" date="2015-01" db="EMBL/GenBank/DDBJ databases">
        <title>Flavisolibacter sp./LCS9/ whole genome sequencing.</title>
        <authorList>
            <person name="Kim M.K."/>
            <person name="Srinivasan S."/>
            <person name="Lee J.-J."/>
        </authorList>
    </citation>
    <scope>NUCLEOTIDE SEQUENCE [LARGE SCALE GENOMIC DNA]</scope>
    <source>
        <strain evidence="4">LCS9</strain>
    </source>
</reference>
<evidence type="ECO:0008006" key="5">
    <source>
        <dbReference type="Google" id="ProtNLM"/>
    </source>
</evidence>
<keyword evidence="4" id="KW-1185">Reference proteome</keyword>
<protein>
    <recommendedName>
        <fullName evidence="5">Twitching motility protein PilT</fullName>
    </recommendedName>
</protein>
<dbReference type="OrthoDB" id="9797655at2"/>
<dbReference type="InterPro" id="IPR027798">
    <property type="entry name" value="Ub_Mut7C"/>
</dbReference>
<dbReference type="Proteomes" id="UP000077177">
    <property type="component" value="Chromosome"/>
</dbReference>
<feature type="domain" description="Ubiquitin Mut7-C" evidence="2">
    <location>
        <begin position="4"/>
        <end position="79"/>
    </location>
</feature>
<gene>
    <name evidence="3" type="ORF">SY85_04020</name>
</gene>
<dbReference type="KEGG" id="fla:SY85_04020"/>
<proteinExistence type="predicted"/>